<feature type="compositionally biased region" description="Polar residues" evidence="1">
    <location>
        <begin position="50"/>
        <end position="59"/>
    </location>
</feature>
<dbReference type="VEuPathDB" id="TriTrypDB:TcCL_NonESM06473"/>
<dbReference type="Proteomes" id="UP000246078">
    <property type="component" value="Unassembled WGS sequence"/>
</dbReference>
<dbReference type="VEuPathDB" id="TriTrypDB:TcCLB.509895.50"/>
<comment type="caution">
    <text evidence="2">The sequence shown here is derived from an EMBL/GenBank/DDBJ whole genome shotgun (WGS) entry which is preliminary data.</text>
</comment>
<gene>
    <name evidence="2" type="ORF">C3747_81g22</name>
</gene>
<dbReference type="VEuPathDB" id="TriTrypDB:TcYC6_0106990"/>
<name>A0A2V2WLY5_TRYCR</name>
<proteinExistence type="predicted"/>
<dbReference type="VEuPathDB" id="TriTrypDB:TCSYLVIO_002957"/>
<dbReference type="VEuPathDB" id="TriTrypDB:TcCLB.460747.20"/>
<feature type="compositionally biased region" description="Pro residues" evidence="1">
    <location>
        <begin position="549"/>
        <end position="559"/>
    </location>
</feature>
<feature type="compositionally biased region" description="Low complexity" evidence="1">
    <location>
        <begin position="99"/>
        <end position="110"/>
    </location>
</feature>
<feature type="compositionally biased region" description="Polar residues" evidence="1">
    <location>
        <begin position="265"/>
        <end position="282"/>
    </location>
</feature>
<dbReference type="VEuPathDB" id="TriTrypDB:BCY84_21629"/>
<evidence type="ECO:0000313" key="2">
    <source>
        <dbReference type="EMBL" id="PWV09202.1"/>
    </source>
</evidence>
<feature type="compositionally biased region" description="Polar residues" evidence="1">
    <location>
        <begin position="509"/>
        <end position="525"/>
    </location>
</feature>
<dbReference type="VEuPathDB" id="TriTrypDB:Tc_MARK_1665"/>
<dbReference type="VEuPathDB" id="TriTrypDB:C4B63_44g189"/>
<protein>
    <submittedName>
        <fullName evidence="2">Uncharacterized protein</fullName>
    </submittedName>
</protein>
<dbReference type="VEuPathDB" id="TriTrypDB:TcBrA4_0033790"/>
<feature type="region of interest" description="Disordered" evidence="1">
    <location>
        <begin position="502"/>
        <end position="566"/>
    </location>
</feature>
<dbReference type="VEuPathDB" id="TriTrypDB:TCDM_10146"/>
<dbReference type="VEuPathDB" id="TriTrypDB:C3747_81g22"/>
<feature type="compositionally biased region" description="Polar residues" evidence="1">
    <location>
        <begin position="12"/>
        <end position="35"/>
    </location>
</feature>
<feature type="region of interest" description="Disordered" evidence="1">
    <location>
        <begin position="351"/>
        <end position="402"/>
    </location>
</feature>
<accession>A0A2V2WLY5</accession>
<evidence type="ECO:0000313" key="3">
    <source>
        <dbReference type="Proteomes" id="UP000246078"/>
    </source>
</evidence>
<dbReference type="VEuPathDB" id="TriTrypDB:TcG_01408"/>
<dbReference type="AlphaFoldDB" id="A0A2V2WLY5"/>
<feature type="region of interest" description="Disordered" evidence="1">
    <location>
        <begin position="1"/>
        <end position="145"/>
    </location>
</feature>
<reference evidence="2 3" key="1">
    <citation type="journal article" date="2018" name="Microb. Genom.">
        <title>Expanding an expanded genome: long-read sequencing of Trypanosoma cruzi.</title>
        <authorList>
            <person name="Berna L."/>
            <person name="Rodriguez M."/>
            <person name="Chiribao M.L."/>
            <person name="Parodi-Talice A."/>
            <person name="Pita S."/>
            <person name="Rijo G."/>
            <person name="Alvarez-Valin F."/>
            <person name="Robello C."/>
        </authorList>
    </citation>
    <scope>NUCLEOTIDE SEQUENCE [LARGE SCALE GENOMIC DNA]</scope>
    <source>
        <strain evidence="2 3">TCC</strain>
    </source>
</reference>
<sequence length="805" mass="87809">MSDSESIVFREQTANNSLQSENMQDALIQSSQMPSASPALDKPPLHHTNQRGSRTSTQPRPEAKHAKKSFAAGERSHDDAVSEHSQSIHFSFDGAEHNASIASRASVRRANGLQPPPKRGGGHLELRSTHLRRSGSQRTDSEDESIQFALEASNSHARPKTTVHSEASPNDSIFFHVVDDTRTDGVNSRASGNPQHDASTDGIEFTVLNETEGAAEGSLGKLVQTRTDAEKGRGVELPVEKKRLKKTVLSNRLRRPHTVLLRSGRVSNPPATKRSNGKNLTENIPPATLSPAETGPLDTPAIPTPKPLDATEAQLESNRMPPTAVPMPSKDDQCTSKATPKELGNILFPTRRSRSTGFTDPIGIKNASTAAAKKSTEGSPPRISIEVPSPYPRPQSEVMQPSNSDTLDEWIFQAKLCTEHWRLFNDFQREEILRLIERIAKARQPDSFLQVIDTGVKERKSTQAAPGGFAKLYKQRVFATQNAAFCRGTSNTVPSTIKLASKVQPRARSATSHGISTCRSPFSGRTQDHRPPVARPPKAAEAGQLPAAPQRPPQRPPHAPSRRSAGGRCLSLFQDAFSSDGVAKLAQTLGVVWPPWSPDALFFVSGARLTPQQRDEFYKAAELQKAAFAKLHAELQHSSAAQKRETKGARQKKVTLSRTSILRKAFDLMDVDTRGIIHTADLPALQHLLEAERQELETRAADGVAASSFLTRARGEQRILKGTIDSKRPATKPEDDATSIAKKVMLHGFVLEIIFPLIRASNLVVVDFASLGLLVFGSLCLSQKGASASFVKWFQAALHYFEALA</sequence>
<organism evidence="2 3">
    <name type="scientific">Trypanosoma cruzi</name>
    <dbReference type="NCBI Taxonomy" id="5693"/>
    <lineage>
        <taxon>Eukaryota</taxon>
        <taxon>Discoba</taxon>
        <taxon>Euglenozoa</taxon>
        <taxon>Kinetoplastea</taxon>
        <taxon>Metakinetoplastina</taxon>
        <taxon>Trypanosomatida</taxon>
        <taxon>Trypanosomatidae</taxon>
        <taxon>Trypanosoma</taxon>
        <taxon>Schizotrypanum</taxon>
    </lineage>
</organism>
<evidence type="ECO:0000256" key="1">
    <source>
        <dbReference type="SAM" id="MobiDB-lite"/>
    </source>
</evidence>
<feature type="region of interest" description="Disordered" evidence="1">
    <location>
        <begin position="263"/>
        <end position="306"/>
    </location>
</feature>
<dbReference type="EMBL" id="PRFC01000081">
    <property type="protein sequence ID" value="PWV09202.1"/>
    <property type="molecule type" value="Genomic_DNA"/>
</dbReference>